<gene>
    <name evidence="1" type="ORF">DIW82_10685</name>
</gene>
<dbReference type="AlphaFoldDB" id="A0A3D4T135"/>
<proteinExistence type="predicted"/>
<feature type="non-terminal residue" evidence="1">
    <location>
        <position position="1"/>
    </location>
</feature>
<feature type="non-terminal residue" evidence="1">
    <location>
        <position position="78"/>
    </location>
</feature>
<name>A0A3D4T135_9CORY</name>
<protein>
    <submittedName>
        <fullName evidence="1">Uncharacterized protein</fullName>
    </submittedName>
</protein>
<organism evidence="1 2">
    <name type="scientific">Corynebacterium nuruki</name>
    <dbReference type="NCBI Taxonomy" id="1032851"/>
    <lineage>
        <taxon>Bacteria</taxon>
        <taxon>Bacillati</taxon>
        <taxon>Actinomycetota</taxon>
        <taxon>Actinomycetes</taxon>
        <taxon>Mycobacteriales</taxon>
        <taxon>Corynebacteriaceae</taxon>
        <taxon>Corynebacterium</taxon>
    </lineage>
</organism>
<comment type="caution">
    <text evidence="1">The sequence shown here is derived from an EMBL/GenBank/DDBJ whole genome shotgun (WGS) entry which is preliminary data.</text>
</comment>
<dbReference type="EMBL" id="DQID01000275">
    <property type="protein sequence ID" value="HCT15223.1"/>
    <property type="molecule type" value="Genomic_DNA"/>
</dbReference>
<evidence type="ECO:0000313" key="2">
    <source>
        <dbReference type="Proteomes" id="UP000261739"/>
    </source>
</evidence>
<reference evidence="1 2" key="1">
    <citation type="journal article" date="2018" name="Nat. Biotechnol.">
        <title>A standardized bacterial taxonomy based on genome phylogeny substantially revises the tree of life.</title>
        <authorList>
            <person name="Parks D.H."/>
            <person name="Chuvochina M."/>
            <person name="Waite D.W."/>
            <person name="Rinke C."/>
            <person name="Skarshewski A."/>
            <person name="Chaumeil P.A."/>
            <person name="Hugenholtz P."/>
        </authorList>
    </citation>
    <scope>NUCLEOTIDE SEQUENCE [LARGE SCALE GENOMIC DNA]</scope>
    <source>
        <strain evidence="1">UBA11247</strain>
    </source>
</reference>
<dbReference type="Proteomes" id="UP000261739">
    <property type="component" value="Unassembled WGS sequence"/>
</dbReference>
<accession>A0A3D4T135</accession>
<sequence>VVAASCLLVWLQVPALPRDLADLRPVTLDARYAQVTDRVGDGRTLLWPPGNYRVIAGRPTLDPLLKMLPGSPVDPGYL</sequence>
<evidence type="ECO:0000313" key="1">
    <source>
        <dbReference type="EMBL" id="HCT15223.1"/>
    </source>
</evidence>